<evidence type="ECO:0000256" key="2">
    <source>
        <dbReference type="ARBA" id="ARBA00022898"/>
    </source>
</evidence>
<evidence type="ECO:0000256" key="4">
    <source>
        <dbReference type="ARBA" id="ARBA00023125"/>
    </source>
</evidence>
<proteinExistence type="inferred from homology"/>
<dbReference type="RefSeq" id="WP_187807848.1">
    <property type="nucleotide sequence ID" value="NZ_LZEU01000001.1"/>
</dbReference>
<dbReference type="PANTHER" id="PTHR46577">
    <property type="entry name" value="HTH-TYPE TRANSCRIPTIONAL REGULATORY PROTEIN GABR"/>
    <property type="match status" value="1"/>
</dbReference>
<dbReference type="InterPro" id="IPR000524">
    <property type="entry name" value="Tscrpt_reg_HTH_GntR"/>
</dbReference>
<accession>A0ABR7S4I2</accession>
<dbReference type="PRINTS" id="PR00035">
    <property type="entry name" value="HTHGNTR"/>
</dbReference>
<evidence type="ECO:0000256" key="5">
    <source>
        <dbReference type="ARBA" id="ARBA00023163"/>
    </source>
</evidence>
<keyword evidence="5" id="KW-0804">Transcription</keyword>
<keyword evidence="4" id="KW-0238">DNA-binding</keyword>
<dbReference type="PROSITE" id="PS50949">
    <property type="entry name" value="HTH_GNTR"/>
    <property type="match status" value="1"/>
</dbReference>
<dbReference type="InterPro" id="IPR051446">
    <property type="entry name" value="HTH_trans_reg/aminotransferase"/>
</dbReference>
<dbReference type="SUPFAM" id="SSF53383">
    <property type="entry name" value="PLP-dependent transferases"/>
    <property type="match status" value="1"/>
</dbReference>
<gene>
    <name evidence="7" type="ORF">A9179_19090</name>
</gene>
<comment type="similarity">
    <text evidence="1">In the C-terminal section; belongs to the class-I pyridoxal-phosphate-dependent aminotransferase family.</text>
</comment>
<dbReference type="InterPro" id="IPR036388">
    <property type="entry name" value="WH-like_DNA-bd_sf"/>
</dbReference>
<dbReference type="PANTHER" id="PTHR46577:SF1">
    <property type="entry name" value="HTH-TYPE TRANSCRIPTIONAL REGULATORY PROTEIN GABR"/>
    <property type="match status" value="1"/>
</dbReference>
<comment type="caution">
    <text evidence="7">The sequence shown here is derived from an EMBL/GenBank/DDBJ whole genome shotgun (WGS) entry which is preliminary data.</text>
</comment>
<dbReference type="CDD" id="cd00609">
    <property type="entry name" value="AAT_like"/>
    <property type="match status" value="1"/>
</dbReference>
<evidence type="ECO:0000313" key="7">
    <source>
        <dbReference type="EMBL" id="MBC9252383.1"/>
    </source>
</evidence>
<organism evidence="7 8">
    <name type="scientific">Aquipseudomonas alcaligenes</name>
    <name type="common">Pseudomonas alcaligenes</name>
    <dbReference type="NCBI Taxonomy" id="43263"/>
    <lineage>
        <taxon>Bacteria</taxon>
        <taxon>Pseudomonadati</taxon>
        <taxon>Pseudomonadota</taxon>
        <taxon>Gammaproteobacteria</taxon>
        <taxon>Pseudomonadales</taxon>
        <taxon>Pseudomonadaceae</taxon>
        <taxon>Aquipseudomonas</taxon>
    </lineage>
</organism>
<feature type="domain" description="HTH gntR-type" evidence="6">
    <location>
        <begin position="20"/>
        <end position="88"/>
    </location>
</feature>
<dbReference type="SMART" id="SM00345">
    <property type="entry name" value="HTH_GNTR"/>
    <property type="match status" value="1"/>
</dbReference>
<keyword evidence="2" id="KW-0663">Pyridoxal phosphate</keyword>
<dbReference type="CDD" id="cd07377">
    <property type="entry name" value="WHTH_GntR"/>
    <property type="match status" value="1"/>
</dbReference>
<keyword evidence="8" id="KW-1185">Reference proteome</keyword>
<protein>
    <submittedName>
        <fullName evidence="7">GntR family transcriptional regulator</fullName>
    </submittedName>
</protein>
<reference evidence="7 8" key="1">
    <citation type="submission" date="2016-06" db="EMBL/GenBank/DDBJ databases">
        <authorList>
            <person name="Ramos C."/>
            <person name="Pintado A."/>
            <person name="Crespo-Gomez J.I."/>
        </authorList>
    </citation>
    <scope>NUCLEOTIDE SEQUENCE [LARGE SCALE GENOMIC DNA]</scope>
    <source>
        <strain evidence="7 8">AVO110</strain>
    </source>
</reference>
<name>A0ABR7S4I2_AQUAC</name>
<dbReference type="SUPFAM" id="SSF46785">
    <property type="entry name" value="Winged helix' DNA-binding domain"/>
    <property type="match status" value="1"/>
</dbReference>
<dbReference type="Pfam" id="PF00155">
    <property type="entry name" value="Aminotran_1_2"/>
    <property type="match status" value="1"/>
</dbReference>
<keyword evidence="3" id="KW-0805">Transcription regulation</keyword>
<dbReference type="InterPro" id="IPR015424">
    <property type="entry name" value="PyrdxlP-dep_Trfase"/>
</dbReference>
<dbReference type="EMBL" id="LZEU01000001">
    <property type="protein sequence ID" value="MBC9252383.1"/>
    <property type="molecule type" value="Genomic_DNA"/>
</dbReference>
<evidence type="ECO:0000313" key="8">
    <source>
        <dbReference type="Proteomes" id="UP000744555"/>
    </source>
</evidence>
<dbReference type="Proteomes" id="UP000744555">
    <property type="component" value="Unassembled WGS sequence"/>
</dbReference>
<dbReference type="InterPro" id="IPR004839">
    <property type="entry name" value="Aminotransferase_I/II_large"/>
</dbReference>
<evidence type="ECO:0000256" key="1">
    <source>
        <dbReference type="ARBA" id="ARBA00005384"/>
    </source>
</evidence>
<evidence type="ECO:0000256" key="3">
    <source>
        <dbReference type="ARBA" id="ARBA00023015"/>
    </source>
</evidence>
<dbReference type="Gene3D" id="1.10.10.10">
    <property type="entry name" value="Winged helix-like DNA-binding domain superfamily/Winged helix DNA-binding domain"/>
    <property type="match status" value="1"/>
</dbReference>
<dbReference type="InterPro" id="IPR036390">
    <property type="entry name" value="WH_DNA-bd_sf"/>
</dbReference>
<dbReference type="Gene3D" id="3.40.640.10">
    <property type="entry name" value="Type I PLP-dependent aspartate aminotransferase-like (Major domain)"/>
    <property type="match status" value="1"/>
</dbReference>
<dbReference type="Pfam" id="PF00392">
    <property type="entry name" value="GntR"/>
    <property type="match status" value="1"/>
</dbReference>
<sequence>MPLAPPLPVDLSGIQLDPAQGLARQLYQALRERILDGRLASGARLPASRDLAGLLGISRNTVTRAFDQLYAEGYVEGRVGAGTYVAALTGVVRPAPLAASGPAPSVALQRLQAHHLAAPLEGAPRAFRVGVPAFDLFPFETWARLSARFWRKPSPARLGYGDPAGDSQLRELIAAYLRNSRGLHCDPAQIVVTCGAQQAISLCAQLLVQPGDRVAIENPGYRAAGHAFAVAGAQLQGIAVDGEGLDTAALERVGSCRLAYVTPSHQYPTGVTLSLARRLELLDWAERHDGWIVEDDYDGEYRYSGTPLAPLAALDRQGRVLYVGTFCKIAFPALRLGYLVLPPSLAQAFARRRALDMRHSEIGTQAVMAEFIAAGHFQRHIRRMRSAARSRRDALLAGWPTGIPGCAPLPVVEAGLHLCVRLDSLARERALIAAAAQVGVEVNGLSSYWLPDSDTPADQRAGLVLGFAAVPEVAIATALRALRQAWLEPA</sequence>
<dbReference type="InterPro" id="IPR015421">
    <property type="entry name" value="PyrdxlP-dep_Trfase_major"/>
</dbReference>
<evidence type="ECO:0000259" key="6">
    <source>
        <dbReference type="PROSITE" id="PS50949"/>
    </source>
</evidence>